<name>A0A4R1AYZ9_9BACI</name>
<dbReference type="GO" id="GO:0005737">
    <property type="term" value="C:cytoplasm"/>
    <property type="evidence" value="ECO:0007669"/>
    <property type="project" value="TreeGrafter"/>
</dbReference>
<feature type="active site" description="Tele-phosphohistidine intermediate" evidence="1">
    <location>
        <position position="8"/>
    </location>
</feature>
<feature type="binding site" evidence="2">
    <location>
        <position position="93"/>
    </location>
    <ligand>
        <name>substrate</name>
    </ligand>
</feature>
<dbReference type="GO" id="GO:0016791">
    <property type="term" value="F:phosphatase activity"/>
    <property type="evidence" value="ECO:0007669"/>
    <property type="project" value="TreeGrafter"/>
</dbReference>
<reference evidence="3 4" key="1">
    <citation type="submission" date="2019-03" db="EMBL/GenBank/DDBJ databases">
        <authorList>
            <person name="Jensen L."/>
            <person name="Storgaard J."/>
            <person name="Sulaj E."/>
            <person name="Schramm A."/>
            <person name="Marshall I.P.G."/>
        </authorList>
    </citation>
    <scope>NUCLEOTIDE SEQUENCE [LARGE SCALE GENOMIC DNA]</scope>
    <source>
        <strain evidence="3 4">2017H2G3</strain>
    </source>
</reference>
<dbReference type="CDD" id="cd07067">
    <property type="entry name" value="HP_PGM_like"/>
    <property type="match status" value="1"/>
</dbReference>
<gene>
    <name evidence="3" type="ORF">E0Y62_04110</name>
</gene>
<dbReference type="PANTHER" id="PTHR48100:SF1">
    <property type="entry name" value="HISTIDINE PHOSPHATASE FAMILY PROTEIN-RELATED"/>
    <property type="match status" value="1"/>
</dbReference>
<evidence type="ECO:0000313" key="4">
    <source>
        <dbReference type="Proteomes" id="UP000293846"/>
    </source>
</evidence>
<protein>
    <submittedName>
        <fullName evidence="3">Histidine phosphatase family protein</fullName>
    </submittedName>
</protein>
<evidence type="ECO:0000256" key="1">
    <source>
        <dbReference type="PIRSR" id="PIRSR613078-1"/>
    </source>
</evidence>
<dbReference type="Proteomes" id="UP000293846">
    <property type="component" value="Unassembled WGS sequence"/>
</dbReference>
<dbReference type="InterPro" id="IPR029033">
    <property type="entry name" value="His_PPase_superfam"/>
</dbReference>
<dbReference type="InterPro" id="IPR050275">
    <property type="entry name" value="PGM_Phosphatase"/>
</dbReference>
<organism evidence="3 4">
    <name type="scientific">Cytobacillus praedii</name>
    <dbReference type="NCBI Taxonomy" id="1742358"/>
    <lineage>
        <taxon>Bacteria</taxon>
        <taxon>Bacillati</taxon>
        <taxon>Bacillota</taxon>
        <taxon>Bacilli</taxon>
        <taxon>Bacillales</taxon>
        <taxon>Bacillaceae</taxon>
        <taxon>Cytobacillus</taxon>
    </lineage>
</organism>
<dbReference type="InterPro" id="IPR013078">
    <property type="entry name" value="His_Pase_superF_clade-1"/>
</dbReference>
<comment type="caution">
    <text evidence="3">The sequence shown here is derived from an EMBL/GenBank/DDBJ whole genome shotgun (WGS) entry which is preliminary data.</text>
</comment>
<feature type="active site" description="Proton donor/acceptor" evidence="1">
    <location>
        <position position="82"/>
    </location>
</feature>
<evidence type="ECO:0000256" key="2">
    <source>
        <dbReference type="PIRSR" id="PIRSR613078-2"/>
    </source>
</evidence>
<dbReference type="SMART" id="SM00855">
    <property type="entry name" value="PGAM"/>
    <property type="match status" value="1"/>
</dbReference>
<feature type="binding site" evidence="2">
    <location>
        <position position="58"/>
    </location>
    <ligand>
        <name>substrate</name>
    </ligand>
</feature>
<dbReference type="AlphaFoldDB" id="A0A4R1AYZ9"/>
<proteinExistence type="predicted"/>
<evidence type="ECO:0000313" key="3">
    <source>
        <dbReference type="EMBL" id="TCJ05858.1"/>
    </source>
</evidence>
<sequence>MEILLIGHGESEADILGVHEGRADFPLTEVRESQAIKMADYVTANFPPDMIISSPLRRAKLTAFILQEKTGCELKMDDDLMEFNNGVLAGLAKEKALITYPMPKGGRPIHEPIQGGESELDFRFRSEKVLNKLIYDYKVYKRIAVISHGGLISNLLKGFLNQPNNTCNAFVTGDTGMHLLEIKEGLRIVKFLNNQIHLKWGPLSN</sequence>
<keyword evidence="4" id="KW-1185">Reference proteome</keyword>
<dbReference type="PANTHER" id="PTHR48100">
    <property type="entry name" value="BROAD-SPECIFICITY PHOSPHATASE YOR283W-RELATED"/>
    <property type="match status" value="1"/>
</dbReference>
<dbReference type="Gene3D" id="3.40.50.1240">
    <property type="entry name" value="Phosphoglycerate mutase-like"/>
    <property type="match status" value="1"/>
</dbReference>
<dbReference type="RefSeq" id="WP_131236193.1">
    <property type="nucleotide sequence ID" value="NZ_CP183326.1"/>
</dbReference>
<dbReference type="EMBL" id="SJTH01000003">
    <property type="protein sequence ID" value="TCJ05858.1"/>
    <property type="molecule type" value="Genomic_DNA"/>
</dbReference>
<dbReference type="Pfam" id="PF00300">
    <property type="entry name" value="His_Phos_1"/>
    <property type="match status" value="1"/>
</dbReference>
<dbReference type="OrthoDB" id="9782128at2"/>
<dbReference type="SUPFAM" id="SSF53254">
    <property type="entry name" value="Phosphoglycerate mutase-like"/>
    <property type="match status" value="1"/>
</dbReference>
<accession>A0A4R1AYZ9</accession>
<dbReference type="STRING" id="1742358.GCA_001439605_03262"/>